<dbReference type="CDD" id="cd00096">
    <property type="entry name" value="Ig"/>
    <property type="match status" value="1"/>
</dbReference>
<dbReference type="PANTHER" id="PTHR48483">
    <property type="entry name" value="INTERLEUKIN-27 SUBUNIT BETA"/>
    <property type="match status" value="1"/>
</dbReference>
<dbReference type="RefSeq" id="XP_022101713.1">
    <property type="nucleotide sequence ID" value="XM_022246021.1"/>
</dbReference>
<reference evidence="7" key="1">
    <citation type="submission" date="2025-08" db="UniProtKB">
        <authorList>
            <consortium name="RefSeq"/>
        </authorList>
    </citation>
    <scope>IDENTIFICATION</scope>
</reference>
<evidence type="ECO:0000259" key="5">
    <source>
        <dbReference type="PROSITE" id="PS50853"/>
    </source>
</evidence>
<feature type="compositionally biased region" description="Polar residues" evidence="2">
    <location>
        <begin position="1173"/>
        <end position="1184"/>
    </location>
</feature>
<feature type="region of interest" description="Disordered" evidence="2">
    <location>
        <begin position="1121"/>
        <end position="1223"/>
    </location>
</feature>
<feature type="region of interest" description="Disordered" evidence="2">
    <location>
        <begin position="1305"/>
        <end position="1335"/>
    </location>
</feature>
<dbReference type="Pfam" id="PF00041">
    <property type="entry name" value="fn3"/>
    <property type="match status" value="2"/>
</dbReference>
<dbReference type="SUPFAM" id="SSF49265">
    <property type="entry name" value="Fibronectin type III"/>
    <property type="match status" value="2"/>
</dbReference>
<dbReference type="InterPro" id="IPR036116">
    <property type="entry name" value="FN3_sf"/>
</dbReference>
<dbReference type="InterPro" id="IPR036179">
    <property type="entry name" value="Ig-like_dom_sf"/>
</dbReference>
<feature type="transmembrane region" description="Helical" evidence="3">
    <location>
        <begin position="551"/>
        <end position="574"/>
    </location>
</feature>
<feature type="domain" description="Fibronectin type-III" evidence="5">
    <location>
        <begin position="445"/>
        <end position="549"/>
    </location>
</feature>
<accession>A0A8B7Z7T1</accession>
<evidence type="ECO:0000256" key="3">
    <source>
        <dbReference type="SAM" id="Phobius"/>
    </source>
</evidence>
<keyword evidence="3" id="KW-1133">Transmembrane helix</keyword>
<dbReference type="InterPro" id="IPR003961">
    <property type="entry name" value="FN3_dom"/>
</dbReference>
<feature type="compositionally biased region" description="Basic and acidic residues" evidence="2">
    <location>
        <begin position="1199"/>
        <end position="1213"/>
    </location>
</feature>
<feature type="compositionally biased region" description="Basic and acidic residues" evidence="2">
    <location>
        <begin position="1002"/>
        <end position="1013"/>
    </location>
</feature>
<dbReference type="GeneID" id="110985181"/>
<keyword evidence="3" id="KW-0812">Transmembrane</keyword>
<evidence type="ECO:0000256" key="1">
    <source>
        <dbReference type="ARBA" id="ARBA00010890"/>
    </source>
</evidence>
<dbReference type="InterPro" id="IPR053073">
    <property type="entry name" value="IL11/IL27_subunit_beta"/>
</dbReference>
<evidence type="ECO:0000259" key="4">
    <source>
        <dbReference type="PROSITE" id="PS50835"/>
    </source>
</evidence>
<dbReference type="SMART" id="SM00060">
    <property type="entry name" value="FN3"/>
    <property type="match status" value="3"/>
</dbReference>
<dbReference type="OrthoDB" id="8634471at2759"/>
<dbReference type="PROSITE" id="PS50853">
    <property type="entry name" value="FN3"/>
    <property type="match status" value="2"/>
</dbReference>
<sequence>MCLYDLFIKNIRPMPTCPFAKFAVCHVCPPVPSSIVWHDLPITIAPSLPLFLVVESVFYEILRNPCFKYSICSLCGKTERKSRPMTRIWQSLPPASPHTLGPPIRLWVVAVLLMCQSWKPSSCQISSAAPSNCTLLTMATNLNVAEVGSAVHLHCSLAAPPDQSATGSGNASDDLQWFHNGSRLTGVLIEVVDAVTSRLTLESVEIENSGRYSCCLAPNCTEACSTSLDLLVGRPPEPATNLHCESNDFHYANCTWTRGGQHSNLPTTDVLQRKPGTSTSREPEWASCKAYAASVCTDTTCYLTCSRGNMEHKYRVLSSNQLATVSSSNITFSLDKETRPNAPVGIKVTSRSSSSLHVQWSLPVRIHSGILIGFCLQYKWEDSRNITRVKVNSRDMSYTIQNLTHPHGLYWVRVGTFAKHARPPKCWKLSEWVSCRTLEVRPRDSPGNFTCELEESVPHDGNSSLSVNLTWTPLPNRFGQNGNILSYHIVVHNQKVKQSVEAEIRPNRTSHRMEGLPNARHYNISIQAQNSIGLSDPSWCAVEVTVPAPSLVLVFVFIAVSVLVLLVPTVLGLIRNKLKKWQRWPRIKLPEPLNNNIGNIRGHREREVFDDLLPPEQADGVDSQAAGIFNAGACLGAQGGACGGIQPLGALALQDLSQSSAGRDMEGVDVISTGFHHSTSGQVKLPSSGTSSPHSPLSIASEGSYIDLPSGRMRCQRSPGLSSTTIQDCVASRSQFLWDERSIGNQSLGLGVFGESGDRPSAASGMQDKRKWPNELQERARDIIKVRLGGGLLLVPEEQEQGEWVGTERRLSALEGSTNAHGAATARLREEPQGGYCRMGQVHLVEMPADETRESAPALDCWMVRIGSTASTETPISPEGSEGSVWPGWHRDAGEAGSILSDQEPLLSPSSDISLPVGASASVHGDAGSRSSGPVKDFDSLMYIQVCAEGSDEEIENHEEIGAASQLPSSQPLHDPDTSDTPRISEVLDNSCSVHSAATAGPKEEPRGGHLRIDQMGSTVVSENETRASASPSDYYRIDRFGSIESTETSEGNGGSVWQGWYRDAGEVGSILSDQEPLLSPGSDISLPVGASASFHGAVGSRSSGPVKDFDSLTYIQVCTEESDEEFEEQKETSAASQHHTGRPLPDPDTSDVPRNSSQDISTDSDSHLSEVFENSGSVLSAATTKPKGEPQRGYGRMDQMDSKVVSENETRESVTSSDYYQMDQSGSIELNETSEGNKGLSVWLGRHRDVGETGRILSDQEPLLSPGSDISLPVGASASVHENVGSGSSVPVKDSDSLTYVQVYTEGSDEEFEEQEETSAASSQDISSVLEGPLKEIAENYGSAHAAARPKEHQGGPL</sequence>
<protein>
    <submittedName>
        <fullName evidence="7">Uncharacterized protein LOC110985181 isoform X1</fullName>
    </submittedName>
</protein>
<comment type="similarity">
    <text evidence="1">Belongs to the type I cytokine receptor family. Type 3 subfamily.</text>
</comment>
<feature type="compositionally biased region" description="Acidic residues" evidence="2">
    <location>
        <begin position="1308"/>
        <end position="1318"/>
    </location>
</feature>
<dbReference type="Proteomes" id="UP000694845">
    <property type="component" value="Unplaced"/>
</dbReference>
<dbReference type="PROSITE" id="PS50835">
    <property type="entry name" value="IG_LIKE"/>
    <property type="match status" value="1"/>
</dbReference>
<dbReference type="SUPFAM" id="SSF48726">
    <property type="entry name" value="Immunoglobulin"/>
    <property type="match status" value="1"/>
</dbReference>
<gene>
    <name evidence="7" type="primary">LOC110985181</name>
</gene>
<keyword evidence="3" id="KW-0472">Membrane</keyword>
<feature type="region of interest" description="Disordered" evidence="2">
    <location>
        <begin position="963"/>
        <end position="985"/>
    </location>
</feature>
<name>A0A8B7Z7T1_ACAPL</name>
<dbReference type="CDD" id="cd00063">
    <property type="entry name" value="FN3"/>
    <property type="match status" value="2"/>
</dbReference>
<feature type="compositionally biased region" description="Polar residues" evidence="2">
    <location>
        <begin position="1214"/>
        <end position="1223"/>
    </location>
</feature>
<feature type="compositionally biased region" description="Polar residues" evidence="2">
    <location>
        <begin position="1153"/>
        <end position="1164"/>
    </location>
</feature>
<organism evidence="6 7">
    <name type="scientific">Acanthaster planci</name>
    <name type="common">Crown-of-thorns starfish</name>
    <dbReference type="NCBI Taxonomy" id="133434"/>
    <lineage>
        <taxon>Eukaryota</taxon>
        <taxon>Metazoa</taxon>
        <taxon>Echinodermata</taxon>
        <taxon>Eleutherozoa</taxon>
        <taxon>Asterozoa</taxon>
        <taxon>Asteroidea</taxon>
        <taxon>Valvatacea</taxon>
        <taxon>Valvatida</taxon>
        <taxon>Acanthasteridae</taxon>
        <taxon>Acanthaster</taxon>
    </lineage>
</organism>
<evidence type="ECO:0000313" key="6">
    <source>
        <dbReference type="Proteomes" id="UP000694845"/>
    </source>
</evidence>
<dbReference type="InterPro" id="IPR007110">
    <property type="entry name" value="Ig-like_dom"/>
</dbReference>
<dbReference type="Gene3D" id="2.60.40.10">
    <property type="entry name" value="Immunoglobulins"/>
    <property type="match status" value="4"/>
</dbReference>
<feature type="region of interest" description="Disordered" evidence="2">
    <location>
        <begin position="994"/>
        <end position="1013"/>
    </location>
</feature>
<keyword evidence="6" id="KW-1185">Reference proteome</keyword>
<proteinExistence type="inferred from homology"/>
<evidence type="ECO:0000256" key="2">
    <source>
        <dbReference type="SAM" id="MobiDB-lite"/>
    </source>
</evidence>
<feature type="domain" description="Fibronectin type-III" evidence="5">
    <location>
        <begin position="342"/>
        <end position="440"/>
    </location>
</feature>
<dbReference type="PANTHER" id="PTHR48483:SF2">
    <property type="entry name" value="INTERLEUKIN-27 SUBUNIT BETA"/>
    <property type="match status" value="1"/>
</dbReference>
<feature type="domain" description="Ig-like" evidence="4">
    <location>
        <begin position="130"/>
        <end position="214"/>
    </location>
</feature>
<dbReference type="KEGG" id="aplc:110985181"/>
<dbReference type="InterPro" id="IPR013783">
    <property type="entry name" value="Ig-like_fold"/>
</dbReference>
<feature type="region of interest" description="Disordered" evidence="2">
    <location>
        <begin position="871"/>
        <end position="895"/>
    </location>
</feature>
<evidence type="ECO:0000313" key="7">
    <source>
        <dbReference type="RefSeq" id="XP_022101713.1"/>
    </source>
</evidence>